<reference evidence="2 3" key="1">
    <citation type="submission" date="2012-05" db="EMBL/GenBank/DDBJ databases">
        <title>Recombination and specialization in a pathogen metapopulation.</title>
        <authorList>
            <person name="Gardiner A."/>
            <person name="Kemen E."/>
            <person name="Schultz-Larsen T."/>
            <person name="MacLean D."/>
            <person name="Van Oosterhout C."/>
            <person name="Jones J.D.G."/>
        </authorList>
    </citation>
    <scope>NUCLEOTIDE SEQUENCE [LARGE SCALE GENOMIC DNA]</scope>
    <source>
        <strain evidence="2 3">Ac Nc2</strain>
    </source>
</reference>
<dbReference type="InParanoid" id="A0A024G9G4"/>
<dbReference type="PANTHER" id="PTHR11060:SF0">
    <property type="entry name" value="PROTEIN MEMO1"/>
    <property type="match status" value="1"/>
</dbReference>
<gene>
    <name evidence="2" type="ORF">BN9_037310</name>
</gene>
<dbReference type="Gene3D" id="3.40.830.10">
    <property type="entry name" value="LigB-like"/>
    <property type="match status" value="1"/>
</dbReference>
<evidence type="ECO:0000256" key="1">
    <source>
        <dbReference type="ARBA" id="ARBA00006315"/>
    </source>
</evidence>
<accession>A0A024G9G4</accession>
<dbReference type="CDD" id="cd07361">
    <property type="entry name" value="MEMO_like"/>
    <property type="match status" value="1"/>
</dbReference>
<dbReference type="FunCoup" id="A0A024G9G4">
    <property type="interactions" value="586"/>
</dbReference>
<dbReference type="Pfam" id="PF01875">
    <property type="entry name" value="Memo"/>
    <property type="match status" value="1"/>
</dbReference>
<dbReference type="InterPro" id="IPR002737">
    <property type="entry name" value="MEMO1_fam"/>
</dbReference>
<dbReference type="OrthoDB" id="417112at2759"/>
<comment type="similarity">
    <text evidence="1">Belongs to the MEMO1 family.</text>
</comment>
<name>A0A024G9G4_9STRA</name>
<dbReference type="EMBL" id="CAIX01000041">
    <property type="protein sequence ID" value="CCI42947.1"/>
    <property type="molecule type" value="Genomic_DNA"/>
</dbReference>
<dbReference type="Proteomes" id="UP000053237">
    <property type="component" value="Unassembled WGS sequence"/>
</dbReference>
<dbReference type="STRING" id="65357.A0A024G9G4"/>
<dbReference type="HAMAP" id="MF_00055">
    <property type="entry name" value="MEMO1"/>
    <property type="match status" value="1"/>
</dbReference>
<dbReference type="NCBIfam" id="TIGR04336">
    <property type="entry name" value="AmmeMemoSam_B"/>
    <property type="match status" value="1"/>
</dbReference>
<evidence type="ECO:0000313" key="2">
    <source>
        <dbReference type="EMBL" id="CCI42947.1"/>
    </source>
</evidence>
<protein>
    <recommendedName>
        <fullName evidence="4">AmmeMemoRadiSam system protein B</fullName>
    </recommendedName>
</protein>
<keyword evidence="3" id="KW-1185">Reference proteome</keyword>
<organism evidence="2 3">
    <name type="scientific">Albugo candida</name>
    <dbReference type="NCBI Taxonomy" id="65357"/>
    <lineage>
        <taxon>Eukaryota</taxon>
        <taxon>Sar</taxon>
        <taxon>Stramenopiles</taxon>
        <taxon>Oomycota</taxon>
        <taxon>Peronosporomycetes</taxon>
        <taxon>Albuginales</taxon>
        <taxon>Albuginaceae</taxon>
        <taxon>Albugo</taxon>
    </lineage>
</organism>
<sequence length="302" mass="33752">MEMRKRKATHAASWYISDPSQLGPQLDAWLDAAANEVKNSQQPPAVNGIIAPHAGFRFSGPVAAHAYCHLIDRPDIKRVFVLGPSHHVYLEGCALTSASHYDTPFGMLPIDAEINEMLIKTGEFRRMSMNVDEAEHSIEMHLPFIARTLKSQTFSVVPILVGNTNQNDNLKYGRLLAEFMSDASNFFVISSDFCHWGARFRYQPYDAVHGEIHEYIEHLDQEAIKLLETLDATGFETYIKSTGNTICGQHPISIIMQAILSLNESQPAIKFVKYAQSSACKKKSDSSVSYASALIFRNAQEK</sequence>
<dbReference type="PANTHER" id="PTHR11060">
    <property type="entry name" value="PROTEIN MEMO1"/>
    <property type="match status" value="1"/>
</dbReference>
<evidence type="ECO:0000313" key="3">
    <source>
        <dbReference type="Proteomes" id="UP000053237"/>
    </source>
</evidence>
<comment type="caution">
    <text evidence="2">The sequence shown here is derived from an EMBL/GenBank/DDBJ whole genome shotgun (WGS) entry which is preliminary data.</text>
</comment>
<proteinExistence type="inferred from homology"/>
<dbReference type="AlphaFoldDB" id="A0A024G9G4"/>
<evidence type="ECO:0008006" key="4">
    <source>
        <dbReference type="Google" id="ProtNLM"/>
    </source>
</evidence>